<accession>A0A1L3J7Z6</accession>
<dbReference type="EMBL" id="CP018153">
    <property type="protein sequence ID" value="APG61248.1"/>
    <property type="molecule type" value="Genomic_DNA"/>
</dbReference>
<dbReference type="InterPro" id="IPR026341">
    <property type="entry name" value="T9SS_type_B"/>
</dbReference>
<sequence length="417" mass="46628">MKRNILDGTTDEAGSYAWYRYNETSGNYELIPGEDGPQLRVTESGDYRLVVTDIIEDSTDQEDVRVTFYDKPVAGEATDVYVCSSGAETVDLTVNSEGILNGADAAKHEVVYYESMEDFENNESIANVENFTYVEGVSLFAAVRDMQSGCLSDPVSFQLKSFDFSESGLNENTVICVDLDGNILASITVGKDLGTDYIYEWSNNDGVLSDEPVIQFSEFPDLTDLSLRLISKQTNCELIINTRLVAVSRPTSVSVDIQGSDFGDGYIVTANLGAGIGEDFADYEFQLDNSEWQESNTFNAVSPGDHIINVRETHGCGLVTSARFYLIGYPRYFTPNSDGYNDTWHIINDSFLSVKKLYVFDRYGKLIKQLEPKGGEGWDGTFNGRDLPADDYWFRVEFEDQRTGEYVQYSSNFSLIR</sequence>
<evidence type="ECO:0000313" key="1">
    <source>
        <dbReference type="EMBL" id="APG61248.1"/>
    </source>
</evidence>
<proteinExistence type="predicted"/>
<organism evidence="1 2">
    <name type="scientific">Christiangramia salexigens</name>
    <dbReference type="NCBI Taxonomy" id="1913577"/>
    <lineage>
        <taxon>Bacteria</taxon>
        <taxon>Pseudomonadati</taxon>
        <taxon>Bacteroidota</taxon>
        <taxon>Flavobacteriia</taxon>
        <taxon>Flavobacteriales</taxon>
        <taxon>Flavobacteriaceae</taxon>
        <taxon>Christiangramia</taxon>
    </lineage>
</organism>
<name>A0A1L3J7Z6_9FLAO</name>
<dbReference type="NCBIfam" id="TIGR04131">
    <property type="entry name" value="Bac_Flav_CTERM"/>
    <property type="match status" value="1"/>
</dbReference>
<dbReference type="RefSeq" id="WP_072553938.1">
    <property type="nucleotide sequence ID" value="NZ_CP018153.1"/>
</dbReference>
<protein>
    <recommendedName>
        <fullName evidence="3">T9SS type B sorting domain-containing protein</fullName>
    </recommendedName>
</protein>
<dbReference type="Pfam" id="PF13585">
    <property type="entry name" value="CHU_C"/>
    <property type="match status" value="1"/>
</dbReference>
<dbReference type="Proteomes" id="UP000182510">
    <property type="component" value="Chromosome"/>
</dbReference>
<dbReference type="AlphaFoldDB" id="A0A1L3J7Z6"/>
<keyword evidence="2" id="KW-1185">Reference proteome</keyword>
<evidence type="ECO:0008006" key="3">
    <source>
        <dbReference type="Google" id="ProtNLM"/>
    </source>
</evidence>
<dbReference type="OrthoDB" id="9765926at2"/>
<dbReference type="KEGG" id="grl:LPB144_12900"/>
<reference evidence="1 2" key="1">
    <citation type="submission" date="2016-11" db="EMBL/GenBank/DDBJ databases">
        <title>Gramella sp. LPB0144 isolated from marine environment.</title>
        <authorList>
            <person name="Kim E."/>
            <person name="Yi H."/>
        </authorList>
    </citation>
    <scope>NUCLEOTIDE SEQUENCE [LARGE SCALE GENOMIC DNA]</scope>
    <source>
        <strain evidence="1 2">LPB0144</strain>
    </source>
</reference>
<dbReference type="STRING" id="1913577.LPB144_12900"/>
<gene>
    <name evidence="1" type="ORF">LPB144_12900</name>
</gene>
<evidence type="ECO:0000313" key="2">
    <source>
        <dbReference type="Proteomes" id="UP000182510"/>
    </source>
</evidence>